<proteinExistence type="predicted"/>
<dbReference type="Proteomes" id="UP000595373">
    <property type="component" value="Chromosome"/>
</dbReference>
<evidence type="ECO:0000313" key="3">
    <source>
        <dbReference type="EMBL" id="QQF81743.1"/>
    </source>
</evidence>
<sequence length="179" mass="21130">MRNIEINLLPWRQEIYRQKIKSFIYKSLASLIICLAGVTFILYLTQKIDTEIDKKREQIQQIDNKLAKIKQNISTLQRNYGGKSKNLKKLPNEQFLSILTTISKLPLQSGELNELSLDFEKLILQGETEKNNEVEQLQKFLKQQNLFSNVKLLTFKEKQIDQRRSVIFEFELSLTQHKE</sequence>
<name>A0A9Q6YZN3_HISSO</name>
<dbReference type="OrthoDB" id="5678977at2"/>
<evidence type="ECO:0000313" key="4">
    <source>
        <dbReference type="Proteomes" id="UP000595373"/>
    </source>
</evidence>
<organism evidence="3 4">
    <name type="scientific">Histophilus somni</name>
    <name type="common">Haemophilus somnus</name>
    <dbReference type="NCBI Taxonomy" id="731"/>
    <lineage>
        <taxon>Bacteria</taxon>
        <taxon>Pseudomonadati</taxon>
        <taxon>Pseudomonadota</taxon>
        <taxon>Gammaproteobacteria</taxon>
        <taxon>Pasteurellales</taxon>
        <taxon>Pasteurellaceae</taxon>
        <taxon>Histophilus</taxon>
    </lineage>
</organism>
<evidence type="ECO:0000256" key="2">
    <source>
        <dbReference type="SAM" id="Phobius"/>
    </source>
</evidence>
<accession>A0A9Q6YZN3</accession>
<feature type="transmembrane region" description="Helical" evidence="2">
    <location>
        <begin position="23"/>
        <end position="44"/>
    </location>
</feature>
<dbReference type="RefSeq" id="WP_012340256.1">
    <property type="nucleotide sequence ID" value="NZ_CP018802.1"/>
</dbReference>
<feature type="coiled-coil region" evidence="1">
    <location>
        <begin position="45"/>
        <end position="79"/>
    </location>
</feature>
<dbReference type="InterPro" id="IPR016778">
    <property type="entry name" value="Competence_ComB"/>
</dbReference>
<keyword evidence="1" id="KW-0175">Coiled coil</keyword>
<keyword evidence="2" id="KW-0472">Membrane</keyword>
<dbReference type="InterPro" id="IPR007813">
    <property type="entry name" value="PilN"/>
</dbReference>
<protein>
    <submittedName>
        <fullName evidence="3">PilN domain-containing protein</fullName>
    </submittedName>
</protein>
<evidence type="ECO:0000256" key="1">
    <source>
        <dbReference type="SAM" id="Coils"/>
    </source>
</evidence>
<reference evidence="3 4" key="1">
    <citation type="submission" date="2020-12" db="EMBL/GenBank/DDBJ databases">
        <title>ASc-MMNZ-VFA-070.</title>
        <authorList>
            <person name="Schryvers A."/>
            <person name="Mostafa Nazari M."/>
            <person name="Farshchi Andisi V."/>
            <person name="Timsit E."/>
            <person name="Walter Morck D."/>
        </authorList>
    </citation>
    <scope>NUCLEOTIDE SEQUENCE [LARGE SCALE GENOMIC DNA]</scope>
    <source>
        <strain evidence="3 4">ASc-MMNZ-VFA-070</strain>
    </source>
</reference>
<keyword evidence="2" id="KW-1133">Transmembrane helix</keyword>
<dbReference type="PIRSF" id="PIRSF020785">
    <property type="entry name" value="Competence_ComB"/>
    <property type="match status" value="1"/>
</dbReference>
<keyword evidence="4" id="KW-1185">Reference proteome</keyword>
<dbReference type="AlphaFoldDB" id="A0A9Q6YZN3"/>
<gene>
    <name evidence="3" type="ORF">JFL49_06550</name>
</gene>
<keyword evidence="2" id="KW-0812">Transmembrane</keyword>
<dbReference type="Pfam" id="PF05137">
    <property type="entry name" value="PilN"/>
    <property type="match status" value="1"/>
</dbReference>
<dbReference type="GeneID" id="31487369"/>
<dbReference type="EMBL" id="CP066558">
    <property type="protein sequence ID" value="QQF81743.1"/>
    <property type="molecule type" value="Genomic_DNA"/>
</dbReference>